<sequence length="411" mass="45848">MALRCQKDSYLQEFVSTVESCEVASEKINGSKLSGYHVILADTILFPEGGGQPDDRGSLNTIPVLKVFLKGDKGVHFTQVPIDAGTEVNIQLDWQRRFDHMQQHSAQHLISAIAETVFNFNTTSWSLGESVCKVEFNTPVITNEQINQLEELCNQYIREQRPMYPTYYELNDPAVDKIKTRGLPENIAGPLRVMTIEGIDVNLCCGTHVSNLAHLQVIKLLGTEKGKKGNTLLHFHAGKRVVSALEKSLNIERQINTLMRGSPTDYPDLIKKLQNSYKSASKNSSNLLKELVGYEAKELSSKLKESNSKYICHHRREGEIEYLLSLVQKLTCPEHIIKFITVGDDRGAGNFILCGVETDVKELAPKVLELIDGKGAVKGGRLMGKASKLSQKHKVEHAIEKYLESKDATNS</sequence>
<name>A0A7J7KQP4_BUGNE</name>
<comment type="function">
    <text evidence="8">Functions in trans to edit the amino acid moiety from incorrectly charged tRNA(Ala).</text>
</comment>
<organism evidence="10 11">
    <name type="scientific">Bugula neritina</name>
    <name type="common">Brown bryozoan</name>
    <name type="synonym">Sertularia neritina</name>
    <dbReference type="NCBI Taxonomy" id="10212"/>
    <lineage>
        <taxon>Eukaryota</taxon>
        <taxon>Metazoa</taxon>
        <taxon>Spiralia</taxon>
        <taxon>Lophotrochozoa</taxon>
        <taxon>Bryozoa</taxon>
        <taxon>Gymnolaemata</taxon>
        <taxon>Cheilostomatida</taxon>
        <taxon>Flustrina</taxon>
        <taxon>Buguloidea</taxon>
        <taxon>Bugulidae</taxon>
        <taxon>Bugula</taxon>
    </lineage>
</organism>
<dbReference type="GO" id="GO:0005737">
    <property type="term" value="C:cytoplasm"/>
    <property type="evidence" value="ECO:0007669"/>
    <property type="project" value="UniProtKB-SubCell"/>
</dbReference>
<dbReference type="SUPFAM" id="SSF55186">
    <property type="entry name" value="ThrRS/AlaRS common domain"/>
    <property type="match status" value="1"/>
</dbReference>
<evidence type="ECO:0000313" key="10">
    <source>
        <dbReference type="EMBL" id="KAF6040492.1"/>
    </source>
</evidence>
<dbReference type="GO" id="GO:0006419">
    <property type="term" value="P:alanyl-tRNA aminoacylation"/>
    <property type="evidence" value="ECO:0007669"/>
    <property type="project" value="InterPro"/>
</dbReference>
<evidence type="ECO:0000256" key="6">
    <source>
        <dbReference type="ARBA" id="ARBA00022833"/>
    </source>
</evidence>
<dbReference type="AlphaFoldDB" id="A0A7J7KQP4"/>
<evidence type="ECO:0000256" key="3">
    <source>
        <dbReference type="ARBA" id="ARBA00008429"/>
    </source>
</evidence>
<evidence type="ECO:0000313" key="11">
    <source>
        <dbReference type="Proteomes" id="UP000593567"/>
    </source>
</evidence>
<dbReference type="GO" id="GO:0004813">
    <property type="term" value="F:alanine-tRNA ligase activity"/>
    <property type="evidence" value="ECO:0007669"/>
    <property type="project" value="InterPro"/>
</dbReference>
<comment type="caution">
    <text evidence="10">The sequence shown here is derived from an EMBL/GenBank/DDBJ whole genome shotgun (WGS) entry which is preliminary data.</text>
</comment>
<evidence type="ECO:0000256" key="7">
    <source>
        <dbReference type="ARBA" id="ARBA00022917"/>
    </source>
</evidence>
<protein>
    <submittedName>
        <fullName evidence="10">AARSD1</fullName>
    </submittedName>
</protein>
<dbReference type="Gene3D" id="3.30.980.10">
    <property type="entry name" value="Threonyl-trna Synthetase, Chain A, domain 2"/>
    <property type="match status" value="1"/>
</dbReference>
<dbReference type="PANTHER" id="PTHR43462:SF1">
    <property type="entry name" value="ALANYL-TRNA EDITING PROTEIN AARSD1"/>
    <property type="match status" value="1"/>
</dbReference>
<dbReference type="SUPFAM" id="SSF50447">
    <property type="entry name" value="Translation proteins"/>
    <property type="match status" value="1"/>
</dbReference>
<keyword evidence="7" id="KW-0648">Protein biosynthesis</keyword>
<keyword evidence="11" id="KW-1185">Reference proteome</keyword>
<comment type="similarity">
    <text evidence="3">Belongs to the class-II aminoacyl-tRNA synthetase family. Alax-L subfamily.</text>
</comment>
<keyword evidence="6" id="KW-0862">Zinc</keyword>
<comment type="cofactor">
    <cofactor evidence="1">
        <name>Zn(2+)</name>
        <dbReference type="ChEBI" id="CHEBI:29105"/>
    </cofactor>
</comment>
<dbReference type="SMART" id="SM00863">
    <property type="entry name" value="tRNA_SAD"/>
    <property type="match status" value="1"/>
</dbReference>
<dbReference type="OrthoDB" id="288942at2759"/>
<dbReference type="GO" id="GO:0046872">
    <property type="term" value="F:metal ion binding"/>
    <property type="evidence" value="ECO:0007669"/>
    <property type="project" value="UniProtKB-KW"/>
</dbReference>
<accession>A0A7J7KQP4</accession>
<gene>
    <name evidence="10" type="ORF">EB796_001205</name>
</gene>
<dbReference type="PROSITE" id="PS50860">
    <property type="entry name" value="AA_TRNA_LIGASE_II_ALA"/>
    <property type="match status" value="1"/>
</dbReference>
<dbReference type="InterPro" id="IPR012947">
    <property type="entry name" value="tRNA_SAD"/>
</dbReference>
<dbReference type="InterPro" id="IPR018165">
    <property type="entry name" value="Ala-tRNA-synth_IIc_core"/>
</dbReference>
<dbReference type="InterPro" id="IPR009000">
    <property type="entry name" value="Transl_B-barrel_sf"/>
</dbReference>
<evidence type="ECO:0000256" key="8">
    <source>
        <dbReference type="ARBA" id="ARBA00053555"/>
    </source>
</evidence>
<dbReference type="FunFam" id="3.30.980.10:FF:000007">
    <property type="entry name" value="alanyl-tRNA editing protein Aarsd1"/>
    <property type="match status" value="1"/>
</dbReference>
<comment type="subcellular location">
    <subcellularLocation>
        <location evidence="2">Cytoplasm</location>
    </subcellularLocation>
</comment>
<dbReference type="GO" id="GO:0002196">
    <property type="term" value="F:Ser-tRNA(Ala) deacylase activity"/>
    <property type="evidence" value="ECO:0007669"/>
    <property type="project" value="TreeGrafter"/>
</dbReference>
<reference evidence="10" key="1">
    <citation type="submission" date="2020-06" db="EMBL/GenBank/DDBJ databases">
        <title>Draft genome of Bugula neritina, a colonial animal packing powerful symbionts and potential medicines.</title>
        <authorList>
            <person name="Rayko M."/>
        </authorList>
    </citation>
    <scope>NUCLEOTIDE SEQUENCE [LARGE SCALE GENOMIC DNA]</scope>
    <source>
        <strain evidence="10">Kwan_BN1</strain>
    </source>
</reference>
<dbReference type="Pfam" id="PF07973">
    <property type="entry name" value="tRNA_SAD"/>
    <property type="match status" value="1"/>
</dbReference>
<dbReference type="Proteomes" id="UP000593567">
    <property type="component" value="Unassembled WGS sequence"/>
</dbReference>
<dbReference type="GO" id="GO:0003676">
    <property type="term" value="F:nucleic acid binding"/>
    <property type="evidence" value="ECO:0007669"/>
    <property type="project" value="InterPro"/>
</dbReference>
<dbReference type="EMBL" id="VXIV02000138">
    <property type="protein sequence ID" value="KAF6040492.1"/>
    <property type="molecule type" value="Genomic_DNA"/>
</dbReference>
<evidence type="ECO:0000256" key="4">
    <source>
        <dbReference type="ARBA" id="ARBA00022490"/>
    </source>
</evidence>
<proteinExistence type="inferred from homology"/>
<keyword evidence="4" id="KW-0963">Cytoplasm</keyword>
<evidence type="ECO:0000256" key="1">
    <source>
        <dbReference type="ARBA" id="ARBA00001947"/>
    </source>
</evidence>
<dbReference type="Gene3D" id="2.40.30.130">
    <property type="match status" value="1"/>
</dbReference>
<dbReference type="GO" id="GO:0005524">
    <property type="term" value="F:ATP binding"/>
    <property type="evidence" value="ECO:0007669"/>
    <property type="project" value="InterPro"/>
</dbReference>
<evidence type="ECO:0000259" key="9">
    <source>
        <dbReference type="PROSITE" id="PS50860"/>
    </source>
</evidence>
<evidence type="ECO:0000256" key="2">
    <source>
        <dbReference type="ARBA" id="ARBA00004496"/>
    </source>
</evidence>
<dbReference type="PANTHER" id="PTHR43462">
    <property type="entry name" value="ALANYL-TRNA EDITING PROTEIN"/>
    <property type="match status" value="1"/>
</dbReference>
<evidence type="ECO:0000256" key="5">
    <source>
        <dbReference type="ARBA" id="ARBA00022723"/>
    </source>
</evidence>
<dbReference type="InterPro" id="IPR018163">
    <property type="entry name" value="Thr/Ala-tRNA-synth_IIc_edit"/>
</dbReference>
<dbReference type="InterPro" id="IPR051335">
    <property type="entry name" value="Alanyl-tRNA_Editing_Enzymes"/>
</dbReference>
<feature type="domain" description="Alanyl-transfer RNA synthetases family profile" evidence="9">
    <location>
        <begin position="38"/>
        <end position="247"/>
    </location>
</feature>
<dbReference type="FunFam" id="2.40.30.130:FF:000003">
    <property type="entry name" value="alanyl-tRNA editing protein Aarsd1"/>
    <property type="match status" value="1"/>
</dbReference>
<keyword evidence="5" id="KW-0479">Metal-binding</keyword>